<gene>
    <name evidence="2" type="ORF">ONB1V03_LOCUS12832</name>
</gene>
<reference evidence="2" key="1">
    <citation type="submission" date="2020-11" db="EMBL/GenBank/DDBJ databases">
        <authorList>
            <person name="Tran Van P."/>
        </authorList>
    </citation>
    <scope>NUCLEOTIDE SEQUENCE</scope>
</reference>
<evidence type="ECO:0000313" key="2">
    <source>
        <dbReference type="EMBL" id="CAD7656192.1"/>
    </source>
</evidence>
<dbReference type="EMBL" id="OC925544">
    <property type="protein sequence ID" value="CAD7656192.1"/>
    <property type="molecule type" value="Genomic_DNA"/>
</dbReference>
<evidence type="ECO:0000313" key="3">
    <source>
        <dbReference type="Proteomes" id="UP000728032"/>
    </source>
</evidence>
<proteinExistence type="predicted"/>
<dbReference type="EMBL" id="CAJPVJ010010719">
    <property type="protein sequence ID" value="CAG2173379.1"/>
    <property type="molecule type" value="Genomic_DNA"/>
</dbReference>
<name>A0A7R9MBS2_9ACAR</name>
<accession>A0A7R9MBS2</accession>
<organism evidence="2">
    <name type="scientific">Oppiella nova</name>
    <dbReference type="NCBI Taxonomy" id="334625"/>
    <lineage>
        <taxon>Eukaryota</taxon>
        <taxon>Metazoa</taxon>
        <taxon>Ecdysozoa</taxon>
        <taxon>Arthropoda</taxon>
        <taxon>Chelicerata</taxon>
        <taxon>Arachnida</taxon>
        <taxon>Acari</taxon>
        <taxon>Acariformes</taxon>
        <taxon>Sarcoptiformes</taxon>
        <taxon>Oribatida</taxon>
        <taxon>Brachypylina</taxon>
        <taxon>Oppioidea</taxon>
        <taxon>Oppiidae</taxon>
        <taxon>Oppiella</taxon>
    </lineage>
</organism>
<dbReference type="AlphaFoldDB" id="A0A7R9MBS2"/>
<feature type="region of interest" description="Disordered" evidence="1">
    <location>
        <begin position="350"/>
        <end position="370"/>
    </location>
</feature>
<protein>
    <submittedName>
        <fullName evidence="2">Uncharacterized protein</fullName>
    </submittedName>
</protein>
<dbReference type="Proteomes" id="UP000728032">
    <property type="component" value="Unassembled WGS sequence"/>
</dbReference>
<evidence type="ECO:0000256" key="1">
    <source>
        <dbReference type="SAM" id="MobiDB-lite"/>
    </source>
</evidence>
<keyword evidence="3" id="KW-1185">Reference proteome</keyword>
<sequence>MNAQNLYYPQLCSYERTYSQKLKYDIYFHNKTTPVEAIIHKVFINESRCNGDLELVSVGYIEKSVNSLSGLSFLEVLEGHNEYPEACCSVDGITQQIGPKLMILAKIDPQVVSKLFFKYNTEKLVEIFKSRYSADCMDCAYLTYTPGLLDRHLIIERYSSSLLPTQSVKESYVEHLEECEYLSSPIMKITDTQNNITKQDSCDHIDIIDRYKARIDTFQVFTSDNVSHVISVQILYDKTIRRNGSTEEIIIGVVTSAPADLIGAAYLRIADIPNFNEFACTTDPGVTKLIGTTERIFANLNVENLLSVLDLESIIVKIRSNRIVDCLGYVNIQYSPGLMSTQSPIQSYKTLNNEKNLNKSTHPGNQTKEI</sequence>
<dbReference type="OrthoDB" id="6530266at2759"/>